<dbReference type="SUPFAM" id="SSF48179">
    <property type="entry name" value="6-phosphogluconate dehydrogenase C-terminal domain-like"/>
    <property type="match status" value="1"/>
</dbReference>
<comment type="catalytic activity">
    <reaction evidence="9 10">
        <text>(R)-pantoate + NADP(+) = 2-dehydropantoate + NADPH + H(+)</text>
        <dbReference type="Rhea" id="RHEA:16233"/>
        <dbReference type="ChEBI" id="CHEBI:11561"/>
        <dbReference type="ChEBI" id="CHEBI:15378"/>
        <dbReference type="ChEBI" id="CHEBI:15980"/>
        <dbReference type="ChEBI" id="CHEBI:57783"/>
        <dbReference type="ChEBI" id="CHEBI:58349"/>
        <dbReference type="EC" id="1.1.1.169"/>
    </reaction>
</comment>
<evidence type="ECO:0000313" key="14">
    <source>
        <dbReference type="Proteomes" id="UP001449225"/>
    </source>
</evidence>
<comment type="pathway">
    <text evidence="1 10">Cofactor biosynthesis; (R)-pantothenate biosynthesis; (R)-pantoate from 3-methyl-2-oxobutanoate: step 2/2.</text>
</comment>
<keyword evidence="6 10" id="KW-0521">NADP</keyword>
<name>A0ABU9TRW0_9GAMM</name>
<accession>A0ABU9TRW0</accession>
<evidence type="ECO:0000313" key="13">
    <source>
        <dbReference type="EMBL" id="MEM5536462.1"/>
    </source>
</evidence>
<dbReference type="InterPro" id="IPR013332">
    <property type="entry name" value="KPR_N"/>
</dbReference>
<evidence type="ECO:0000256" key="2">
    <source>
        <dbReference type="ARBA" id="ARBA00007870"/>
    </source>
</evidence>
<feature type="domain" description="Ketopantoate reductase C-terminal" evidence="12">
    <location>
        <begin position="171"/>
        <end position="295"/>
    </location>
</feature>
<dbReference type="Pfam" id="PF02558">
    <property type="entry name" value="ApbA"/>
    <property type="match status" value="1"/>
</dbReference>
<feature type="domain" description="Ketopantoate reductase N-terminal" evidence="11">
    <location>
        <begin position="5"/>
        <end position="148"/>
    </location>
</feature>
<evidence type="ECO:0000256" key="1">
    <source>
        <dbReference type="ARBA" id="ARBA00004994"/>
    </source>
</evidence>
<dbReference type="InterPro" id="IPR050838">
    <property type="entry name" value="Ketopantoate_reductase"/>
</dbReference>
<dbReference type="SUPFAM" id="SSF51735">
    <property type="entry name" value="NAD(P)-binding Rossmann-fold domains"/>
    <property type="match status" value="1"/>
</dbReference>
<dbReference type="PANTHER" id="PTHR43765:SF2">
    <property type="entry name" value="2-DEHYDROPANTOATE 2-REDUCTASE"/>
    <property type="match status" value="1"/>
</dbReference>
<proteinExistence type="inferred from homology"/>
<evidence type="ECO:0000256" key="5">
    <source>
        <dbReference type="ARBA" id="ARBA00022655"/>
    </source>
</evidence>
<evidence type="ECO:0000259" key="12">
    <source>
        <dbReference type="Pfam" id="PF08546"/>
    </source>
</evidence>
<dbReference type="Gene3D" id="3.40.50.720">
    <property type="entry name" value="NAD(P)-binding Rossmann-like Domain"/>
    <property type="match status" value="1"/>
</dbReference>
<dbReference type="RefSeq" id="WP_067982452.1">
    <property type="nucleotide sequence ID" value="NZ_JBBMRA010000006.1"/>
</dbReference>
<dbReference type="InterPro" id="IPR003710">
    <property type="entry name" value="ApbA"/>
</dbReference>
<evidence type="ECO:0000256" key="8">
    <source>
        <dbReference type="ARBA" id="ARBA00032024"/>
    </source>
</evidence>
<reference evidence="13 14" key="1">
    <citation type="submission" date="2024-03" db="EMBL/GenBank/DDBJ databases">
        <title>Community enrichment and isolation of bacterial strains for fucoidan degradation.</title>
        <authorList>
            <person name="Sichert A."/>
        </authorList>
    </citation>
    <scope>NUCLEOTIDE SEQUENCE [LARGE SCALE GENOMIC DNA]</scope>
    <source>
        <strain evidence="13 14">AS76</strain>
    </source>
</reference>
<gene>
    <name evidence="13" type="ORF">WNY58_08670</name>
</gene>
<evidence type="ECO:0000256" key="7">
    <source>
        <dbReference type="ARBA" id="ARBA00023002"/>
    </source>
</evidence>
<dbReference type="GO" id="GO:0008677">
    <property type="term" value="F:2-dehydropantoate 2-reductase activity"/>
    <property type="evidence" value="ECO:0007669"/>
    <property type="project" value="UniProtKB-EC"/>
</dbReference>
<comment type="similarity">
    <text evidence="2 10">Belongs to the ketopantoate reductase family.</text>
</comment>
<dbReference type="EMBL" id="JBBMRA010000006">
    <property type="protein sequence ID" value="MEM5536462.1"/>
    <property type="molecule type" value="Genomic_DNA"/>
</dbReference>
<dbReference type="InterPro" id="IPR013752">
    <property type="entry name" value="KPA_reductase"/>
</dbReference>
<evidence type="ECO:0000256" key="6">
    <source>
        <dbReference type="ARBA" id="ARBA00022857"/>
    </source>
</evidence>
<organism evidence="13 14">
    <name type="scientific">Neptuniibacter pectenicola</name>
    <dbReference type="NCBI Taxonomy" id="1806669"/>
    <lineage>
        <taxon>Bacteria</taxon>
        <taxon>Pseudomonadati</taxon>
        <taxon>Pseudomonadota</taxon>
        <taxon>Gammaproteobacteria</taxon>
        <taxon>Oceanospirillales</taxon>
        <taxon>Oceanospirillaceae</taxon>
        <taxon>Neptuniibacter</taxon>
    </lineage>
</organism>
<dbReference type="Proteomes" id="UP001449225">
    <property type="component" value="Unassembled WGS sequence"/>
</dbReference>
<evidence type="ECO:0000256" key="9">
    <source>
        <dbReference type="ARBA" id="ARBA00048793"/>
    </source>
</evidence>
<keyword evidence="7 10" id="KW-0560">Oxidoreductase</keyword>
<evidence type="ECO:0000256" key="4">
    <source>
        <dbReference type="ARBA" id="ARBA00019465"/>
    </source>
</evidence>
<dbReference type="Gene3D" id="1.10.1040.10">
    <property type="entry name" value="N-(1-d-carboxylethyl)-l-norvaline Dehydrogenase, domain 2"/>
    <property type="match status" value="1"/>
</dbReference>
<dbReference type="InterPro" id="IPR008927">
    <property type="entry name" value="6-PGluconate_DH-like_C_sf"/>
</dbReference>
<comment type="function">
    <text evidence="10">Catalyzes the NADPH-dependent reduction of ketopantoate into pantoic acid.</text>
</comment>
<comment type="caution">
    <text evidence="13">The sequence shown here is derived from an EMBL/GenBank/DDBJ whole genome shotgun (WGS) entry which is preliminary data.</text>
</comment>
<dbReference type="InterPro" id="IPR036291">
    <property type="entry name" value="NAD(P)-bd_dom_sf"/>
</dbReference>
<keyword evidence="14" id="KW-1185">Reference proteome</keyword>
<dbReference type="InterPro" id="IPR013328">
    <property type="entry name" value="6PGD_dom2"/>
</dbReference>
<sequence>MTQQWHILGAGAIGSLWACHLVDAGFPVKLILHTQEKLDIFKQKNSILLADRAYPMTAELADATDTIDQLLITTKTVDTNAAFNSIQARINPGARLMVLQNGMGSQQWVQAQRPDTNVTWASTTDGAWLKAPFHLHHAGQGITHIGSPQQQCLPWITPLKNGFLTLEEDSDIRLTLWRKLAINCAINPLTALHRCKNGALINNPDYLSTMAAICREVELVAQASHIELFDGPLIEQACHVAEITAENYSSMLQDVQKGRQTEIDSITGYLCETAKSAGIPVPINLMLLNKIKQIQTT</sequence>
<evidence type="ECO:0000256" key="10">
    <source>
        <dbReference type="RuleBase" id="RU362068"/>
    </source>
</evidence>
<dbReference type="Pfam" id="PF08546">
    <property type="entry name" value="ApbA_C"/>
    <property type="match status" value="1"/>
</dbReference>
<dbReference type="PANTHER" id="PTHR43765">
    <property type="entry name" value="2-DEHYDROPANTOATE 2-REDUCTASE-RELATED"/>
    <property type="match status" value="1"/>
</dbReference>
<dbReference type="NCBIfam" id="TIGR00745">
    <property type="entry name" value="apbA_panE"/>
    <property type="match status" value="1"/>
</dbReference>
<evidence type="ECO:0000256" key="3">
    <source>
        <dbReference type="ARBA" id="ARBA00013014"/>
    </source>
</evidence>
<dbReference type="EC" id="1.1.1.169" evidence="3 10"/>
<protein>
    <recommendedName>
        <fullName evidence="4 10">2-dehydropantoate 2-reductase</fullName>
        <ecNumber evidence="3 10">1.1.1.169</ecNumber>
    </recommendedName>
    <alternativeName>
        <fullName evidence="8 10">Ketopantoate reductase</fullName>
    </alternativeName>
</protein>
<evidence type="ECO:0000259" key="11">
    <source>
        <dbReference type="Pfam" id="PF02558"/>
    </source>
</evidence>
<keyword evidence="5 10" id="KW-0566">Pantothenate biosynthesis</keyword>